<organism evidence="3 4">
    <name type="scientific">Massilia rubra</name>
    <dbReference type="NCBI Taxonomy" id="2607910"/>
    <lineage>
        <taxon>Bacteria</taxon>
        <taxon>Pseudomonadati</taxon>
        <taxon>Pseudomonadota</taxon>
        <taxon>Betaproteobacteria</taxon>
        <taxon>Burkholderiales</taxon>
        <taxon>Oxalobacteraceae</taxon>
        <taxon>Telluria group</taxon>
        <taxon>Massilia</taxon>
    </lineage>
</organism>
<protein>
    <submittedName>
        <fullName evidence="3">Alpha/beta fold hydrolase</fullName>
    </submittedName>
</protein>
<keyword evidence="3" id="KW-0378">Hydrolase</keyword>
<gene>
    <name evidence="3" type="ORF">F0185_26940</name>
</gene>
<dbReference type="SUPFAM" id="SSF53474">
    <property type="entry name" value="alpha/beta-Hydrolases"/>
    <property type="match status" value="1"/>
</dbReference>
<dbReference type="EMBL" id="VUYU01000026">
    <property type="protein sequence ID" value="NHZ37206.1"/>
    <property type="molecule type" value="Genomic_DNA"/>
</dbReference>
<evidence type="ECO:0000259" key="2">
    <source>
        <dbReference type="Pfam" id="PF00561"/>
    </source>
</evidence>
<name>A0ABX0M4N7_9BURK</name>
<comment type="caution">
    <text evidence="3">The sequence shown here is derived from an EMBL/GenBank/DDBJ whole genome shotgun (WGS) entry which is preliminary data.</text>
</comment>
<evidence type="ECO:0000256" key="1">
    <source>
        <dbReference type="ARBA" id="ARBA00010884"/>
    </source>
</evidence>
<sequence length="365" mass="39588">MCRSRPASCRRTSIRLPACTDLTLPTLSIYTAPLWLPGGHLQTMFPAVAIAKPAVAFRRERWETQDGDFVDVDFVDGEPGQPLVVLFHGLEGSSASHYARALMAAVAARGWSGAVPHFRGCSGEPNRAPRFYHSGDANEVDWIVRRLRARTQGKLYAAGVSLGGNALLRWLGESQHQAEIVDAAVAVSAPLDLARGGEALSSGINMVYTRMFLKTLKPKCLAKLEQFPGLFERDALLDARDLYAFDNVVTAPLHGYRDTDDYWNRASARHVLGDITVPTLVLNARNDPFLPGKYLPASAAHAVTLEYPAQGGHVGFAVGNPPGRLDWLPRRILGFFDAATAKREATHNATRAPGGDELCEAAAHG</sequence>
<dbReference type="PIRSF" id="PIRSF005211">
    <property type="entry name" value="Ab_hydro_YheT"/>
    <property type="match status" value="1"/>
</dbReference>
<dbReference type="InterPro" id="IPR000073">
    <property type="entry name" value="AB_hydrolase_1"/>
</dbReference>
<dbReference type="PANTHER" id="PTHR10794:SF94">
    <property type="entry name" value="ESTERASE YHET-RELATED"/>
    <property type="match status" value="1"/>
</dbReference>
<proteinExistence type="inferred from homology"/>
<dbReference type="InterPro" id="IPR050960">
    <property type="entry name" value="AB_hydrolase_4_sf"/>
</dbReference>
<comment type="similarity">
    <text evidence="1">Belongs to the AB hydrolase superfamily. AB hydrolase 4 family.</text>
</comment>
<dbReference type="GO" id="GO:0016787">
    <property type="term" value="F:hydrolase activity"/>
    <property type="evidence" value="ECO:0007669"/>
    <property type="project" value="UniProtKB-KW"/>
</dbReference>
<evidence type="ECO:0000313" key="4">
    <source>
        <dbReference type="Proteomes" id="UP000785613"/>
    </source>
</evidence>
<dbReference type="Gene3D" id="3.40.50.1820">
    <property type="entry name" value="alpha/beta hydrolase"/>
    <property type="match status" value="1"/>
</dbReference>
<accession>A0ABX0M4N7</accession>
<dbReference type="InterPro" id="IPR029058">
    <property type="entry name" value="AB_hydrolase_fold"/>
</dbReference>
<evidence type="ECO:0000313" key="3">
    <source>
        <dbReference type="EMBL" id="NHZ37206.1"/>
    </source>
</evidence>
<dbReference type="Pfam" id="PF00561">
    <property type="entry name" value="Abhydrolase_1"/>
    <property type="match status" value="1"/>
</dbReference>
<feature type="domain" description="AB hydrolase-1" evidence="2">
    <location>
        <begin position="82"/>
        <end position="316"/>
    </location>
</feature>
<dbReference type="Proteomes" id="UP000785613">
    <property type="component" value="Unassembled WGS sequence"/>
</dbReference>
<keyword evidence="4" id="KW-1185">Reference proteome</keyword>
<dbReference type="PANTHER" id="PTHR10794">
    <property type="entry name" value="ABHYDROLASE DOMAIN-CONTAINING PROTEIN"/>
    <property type="match status" value="1"/>
</dbReference>
<reference evidence="3 4" key="1">
    <citation type="submission" date="2019-09" db="EMBL/GenBank/DDBJ databases">
        <title>Taxonomy of Antarctic Massilia spp.: description of Massilia rubra sp. nov., Massilia aquatica sp. nov., Massilia mucilaginosa sp. nov., Massilia frigida sp. nov. isolated from streams, lakes and regoliths.</title>
        <authorList>
            <person name="Holochova P."/>
            <person name="Sedlacek I."/>
            <person name="Kralova S."/>
            <person name="Maslanova I."/>
            <person name="Busse H.-J."/>
            <person name="Stankova E."/>
            <person name="Vrbovska V."/>
            <person name="Kovarovic V."/>
            <person name="Bartak M."/>
            <person name="Svec P."/>
            <person name="Pantucek R."/>
        </authorList>
    </citation>
    <scope>NUCLEOTIDE SEQUENCE [LARGE SCALE GENOMIC DNA]</scope>
    <source>
        <strain evidence="3 4">CCM 8692</strain>
    </source>
</reference>
<dbReference type="InterPro" id="IPR012020">
    <property type="entry name" value="ABHD4"/>
</dbReference>